<evidence type="ECO:0000313" key="12">
    <source>
        <dbReference type="Proteomes" id="UP000008922"/>
    </source>
</evidence>
<evidence type="ECO:0000256" key="7">
    <source>
        <dbReference type="ARBA" id="ARBA00023136"/>
    </source>
</evidence>
<dbReference type="PANTHER" id="PTHR11693">
    <property type="entry name" value="ATP SYNTHASE GAMMA CHAIN"/>
    <property type="match status" value="1"/>
</dbReference>
<reference evidence="11 12" key="1">
    <citation type="submission" date="2010-12" db="EMBL/GenBank/DDBJ databases">
        <title>Whole genome sequence of Anaerolinea thermophila UNI-1.</title>
        <authorList>
            <person name="Narita-Yamada S."/>
            <person name="Kishi E."/>
            <person name="Watanabe Y."/>
            <person name="Takasaki K."/>
            <person name="Ankai A."/>
            <person name="Oguchi A."/>
            <person name="Fukui S."/>
            <person name="Takahashi M."/>
            <person name="Yashiro I."/>
            <person name="Hosoyama A."/>
            <person name="Sekiguchi Y."/>
            <person name="Hanada S."/>
            <person name="Fujita N."/>
        </authorList>
    </citation>
    <scope>NUCLEOTIDE SEQUENCE [LARGE SCALE GENOMIC DNA]</scope>
    <source>
        <strain evidence="12">DSM 14523 / JCM 11388 / NBRC 100420 / UNI-1</strain>
    </source>
</reference>
<dbReference type="Gene3D" id="1.10.287.80">
    <property type="entry name" value="ATP synthase, gamma subunit, helix hairpin domain"/>
    <property type="match status" value="2"/>
</dbReference>
<dbReference type="InterPro" id="IPR000131">
    <property type="entry name" value="ATP_synth_F1_gsu"/>
</dbReference>
<dbReference type="GO" id="GO:0046933">
    <property type="term" value="F:proton-transporting ATP synthase activity, rotational mechanism"/>
    <property type="evidence" value="ECO:0007669"/>
    <property type="project" value="UniProtKB-UniRule"/>
</dbReference>
<dbReference type="InterPro" id="IPR023632">
    <property type="entry name" value="ATP_synth_F1_gsu_CS"/>
</dbReference>
<evidence type="ECO:0000256" key="8">
    <source>
        <dbReference type="ARBA" id="ARBA00023196"/>
    </source>
</evidence>
<dbReference type="KEGG" id="atm:ANT_13780"/>
<evidence type="ECO:0000256" key="1">
    <source>
        <dbReference type="ARBA" id="ARBA00003456"/>
    </source>
</evidence>
<dbReference type="CDD" id="cd12151">
    <property type="entry name" value="F1-ATPase_gamma"/>
    <property type="match status" value="1"/>
</dbReference>
<dbReference type="eggNOG" id="COG0224">
    <property type="taxonomic scope" value="Bacteria"/>
</dbReference>
<keyword evidence="10" id="KW-1003">Cell membrane</keyword>
<dbReference type="AlphaFoldDB" id="E8N4P2"/>
<dbReference type="Proteomes" id="UP000008922">
    <property type="component" value="Chromosome"/>
</dbReference>
<evidence type="ECO:0000313" key="11">
    <source>
        <dbReference type="EMBL" id="BAJ63406.1"/>
    </source>
</evidence>
<dbReference type="NCBIfam" id="TIGR01146">
    <property type="entry name" value="ATPsyn_F1gamma"/>
    <property type="match status" value="1"/>
</dbReference>
<evidence type="ECO:0000256" key="6">
    <source>
        <dbReference type="ARBA" id="ARBA00023065"/>
    </source>
</evidence>
<keyword evidence="8 10" id="KW-0139">CF(1)</keyword>
<dbReference type="GO" id="GO:0005886">
    <property type="term" value="C:plasma membrane"/>
    <property type="evidence" value="ECO:0007669"/>
    <property type="project" value="UniProtKB-SubCell"/>
</dbReference>
<dbReference type="STRING" id="926569.ANT_13780"/>
<dbReference type="Gene3D" id="3.40.1380.10">
    <property type="match status" value="1"/>
</dbReference>
<dbReference type="EMBL" id="AP012029">
    <property type="protein sequence ID" value="BAJ63406.1"/>
    <property type="molecule type" value="Genomic_DNA"/>
</dbReference>
<gene>
    <name evidence="10 11" type="primary">atpG</name>
    <name evidence="11" type="ordered locus">ANT_13780</name>
</gene>
<accession>E8N4P2</accession>
<dbReference type="GO" id="GO:0045259">
    <property type="term" value="C:proton-transporting ATP synthase complex"/>
    <property type="evidence" value="ECO:0007669"/>
    <property type="project" value="UniProtKB-KW"/>
</dbReference>
<name>E8N4P2_ANATU</name>
<keyword evidence="9 10" id="KW-0066">ATP synthesis</keyword>
<dbReference type="PROSITE" id="PS00153">
    <property type="entry name" value="ATPASE_GAMMA"/>
    <property type="match status" value="1"/>
</dbReference>
<dbReference type="HOGENOM" id="CLU_050669_0_1_0"/>
<keyword evidence="4 10" id="KW-0813">Transport</keyword>
<keyword evidence="5 10" id="KW-0375">Hydrogen ion transport</keyword>
<comment type="similarity">
    <text evidence="3 10">Belongs to the ATPase gamma chain family.</text>
</comment>
<evidence type="ECO:0000256" key="10">
    <source>
        <dbReference type="HAMAP-Rule" id="MF_00815"/>
    </source>
</evidence>
<dbReference type="HAMAP" id="MF_00815">
    <property type="entry name" value="ATP_synth_gamma_bact"/>
    <property type="match status" value="1"/>
</dbReference>
<evidence type="ECO:0000256" key="2">
    <source>
        <dbReference type="ARBA" id="ARBA00004170"/>
    </source>
</evidence>
<evidence type="ECO:0000256" key="4">
    <source>
        <dbReference type="ARBA" id="ARBA00022448"/>
    </source>
</evidence>
<dbReference type="SUPFAM" id="SSF52943">
    <property type="entry name" value="ATP synthase (F1-ATPase), gamma subunit"/>
    <property type="match status" value="1"/>
</dbReference>
<dbReference type="FunCoup" id="E8N4P2">
    <property type="interactions" value="412"/>
</dbReference>
<dbReference type="GO" id="GO:0016787">
    <property type="term" value="F:hydrolase activity"/>
    <property type="evidence" value="ECO:0007669"/>
    <property type="project" value="UniProtKB-KW"/>
</dbReference>
<keyword evidence="7 10" id="KW-0472">Membrane</keyword>
<protein>
    <recommendedName>
        <fullName evidence="10">ATP synthase gamma chain</fullName>
    </recommendedName>
    <alternativeName>
        <fullName evidence="10">ATP synthase F1 sector gamma subunit</fullName>
    </alternativeName>
    <alternativeName>
        <fullName evidence="10">F-ATPase gamma subunit</fullName>
    </alternativeName>
</protein>
<keyword evidence="11" id="KW-0378">Hydrolase</keyword>
<dbReference type="PANTHER" id="PTHR11693:SF22">
    <property type="entry name" value="ATP SYNTHASE SUBUNIT GAMMA, MITOCHONDRIAL"/>
    <property type="match status" value="1"/>
</dbReference>
<dbReference type="PRINTS" id="PR00126">
    <property type="entry name" value="ATPASEGAMMA"/>
</dbReference>
<dbReference type="InterPro" id="IPR035968">
    <property type="entry name" value="ATP_synth_F1_ATPase_gsu"/>
</dbReference>
<comment type="subcellular location">
    <subcellularLocation>
        <location evidence="10">Cell membrane</location>
        <topology evidence="10">Peripheral membrane protein</topology>
    </subcellularLocation>
    <subcellularLocation>
        <location evidence="2">Membrane</location>
        <topology evidence="2">Peripheral membrane protein</topology>
    </subcellularLocation>
</comment>
<keyword evidence="6 10" id="KW-0406">Ion transport</keyword>
<evidence type="ECO:0000256" key="5">
    <source>
        <dbReference type="ARBA" id="ARBA00022781"/>
    </source>
</evidence>
<comment type="function">
    <text evidence="1 10">Produces ATP from ADP in the presence of a proton gradient across the membrane. The gamma chain is believed to be important in regulating ATPase activity and the flow of protons through the CF(0) complex.</text>
</comment>
<dbReference type="GO" id="GO:0042777">
    <property type="term" value="P:proton motive force-driven plasma membrane ATP synthesis"/>
    <property type="evidence" value="ECO:0007669"/>
    <property type="project" value="UniProtKB-UniRule"/>
</dbReference>
<dbReference type="OrthoDB" id="9812769at2"/>
<sequence>MASTREMRLRIRSVKNLSQVTKALETVSASRVRKAIQANNSSKPYAEKAWKVLVHLARQPGHDALHPLLADRPVVRRALVILVTSDRGLAGSYNANIFRHTLHEFSQKPYPVDFVAVGRKGRDLLLRRRKNVIAEFSDLPSPPLYREVAPIASLAIEDFEKQKYDEVYICYTQFINMMRYEPVTRRLLPLKILYKDEAPDIHTLDATHRTHSVFSFEPDEGEVLSNIVPHFTGIQIFQAILSAQASEHAARMIAMRNATESAQELIQSLQLEYNKLRQTLITNEMLDIAGGANALAQEKE</sequence>
<dbReference type="RefSeq" id="WP_013559790.1">
    <property type="nucleotide sequence ID" value="NC_014960.1"/>
</dbReference>
<dbReference type="InParanoid" id="E8N4P2"/>
<evidence type="ECO:0000256" key="9">
    <source>
        <dbReference type="ARBA" id="ARBA00023310"/>
    </source>
</evidence>
<evidence type="ECO:0000256" key="3">
    <source>
        <dbReference type="ARBA" id="ARBA00007681"/>
    </source>
</evidence>
<dbReference type="Pfam" id="PF00231">
    <property type="entry name" value="ATP-synt"/>
    <property type="match status" value="1"/>
</dbReference>
<dbReference type="GO" id="GO:0005524">
    <property type="term" value="F:ATP binding"/>
    <property type="evidence" value="ECO:0007669"/>
    <property type="project" value="UniProtKB-UniRule"/>
</dbReference>
<proteinExistence type="inferred from homology"/>
<keyword evidence="12" id="KW-1185">Reference proteome</keyword>
<comment type="subunit">
    <text evidence="10">F-type ATPases have 2 components, CF(1) - the catalytic core - and CF(0) - the membrane proton channel. CF(1) has five subunits: alpha(3), beta(3), gamma(1), delta(1), epsilon(1). CF(0) has three main subunits: a, b and c.</text>
</comment>
<organism evidence="11 12">
    <name type="scientific">Anaerolinea thermophila (strain DSM 14523 / JCM 11388 / NBRC 100420 / UNI-1)</name>
    <dbReference type="NCBI Taxonomy" id="926569"/>
    <lineage>
        <taxon>Bacteria</taxon>
        <taxon>Bacillati</taxon>
        <taxon>Chloroflexota</taxon>
        <taxon>Anaerolineae</taxon>
        <taxon>Anaerolineales</taxon>
        <taxon>Anaerolineaceae</taxon>
        <taxon>Anaerolinea</taxon>
    </lineage>
</organism>